<proteinExistence type="predicted"/>
<feature type="region of interest" description="Disordered" evidence="1">
    <location>
        <begin position="90"/>
        <end position="110"/>
    </location>
</feature>
<feature type="compositionally biased region" description="Basic and acidic residues" evidence="1">
    <location>
        <begin position="90"/>
        <end position="106"/>
    </location>
</feature>
<sequence length="148" mass="16361">MIQILGLGDGDVLRGKKTKSVEKRAKFEKSKTESGMDIKEDKKNSRTETLECRLQSSNDLNHTPLSDSVCGAGEPLKGVVRAPETNKEFEKDVQVRKREGNKDRVKGRVGSTGVVKADSFKSISGQSGGKYDYWEPKNRCAEKVGNIE</sequence>
<dbReference type="AlphaFoldDB" id="A0ABD1WR52"/>
<organism evidence="2 3">
    <name type="scientific">Forsythia ovata</name>
    <dbReference type="NCBI Taxonomy" id="205694"/>
    <lineage>
        <taxon>Eukaryota</taxon>
        <taxon>Viridiplantae</taxon>
        <taxon>Streptophyta</taxon>
        <taxon>Embryophyta</taxon>
        <taxon>Tracheophyta</taxon>
        <taxon>Spermatophyta</taxon>
        <taxon>Magnoliopsida</taxon>
        <taxon>eudicotyledons</taxon>
        <taxon>Gunneridae</taxon>
        <taxon>Pentapetalae</taxon>
        <taxon>asterids</taxon>
        <taxon>lamiids</taxon>
        <taxon>Lamiales</taxon>
        <taxon>Oleaceae</taxon>
        <taxon>Forsythieae</taxon>
        <taxon>Forsythia</taxon>
    </lineage>
</organism>
<dbReference type="Proteomes" id="UP001604277">
    <property type="component" value="Unassembled WGS sequence"/>
</dbReference>
<accession>A0ABD1WR52</accession>
<dbReference type="EMBL" id="JBFOLJ010000003">
    <property type="protein sequence ID" value="KAL2551168.1"/>
    <property type="molecule type" value="Genomic_DNA"/>
</dbReference>
<evidence type="ECO:0000313" key="2">
    <source>
        <dbReference type="EMBL" id="KAL2551168.1"/>
    </source>
</evidence>
<evidence type="ECO:0000256" key="1">
    <source>
        <dbReference type="SAM" id="MobiDB-lite"/>
    </source>
</evidence>
<reference evidence="3" key="1">
    <citation type="submission" date="2024-07" db="EMBL/GenBank/DDBJ databases">
        <title>Two chromosome-level genome assemblies of Korean endemic species Abeliophyllum distichum and Forsythia ovata (Oleaceae).</title>
        <authorList>
            <person name="Jang H."/>
        </authorList>
    </citation>
    <scope>NUCLEOTIDE SEQUENCE [LARGE SCALE GENOMIC DNA]</scope>
</reference>
<gene>
    <name evidence="2" type="ORF">Fot_12698</name>
</gene>
<feature type="region of interest" description="Disordered" evidence="1">
    <location>
        <begin position="16"/>
        <end position="48"/>
    </location>
</feature>
<keyword evidence="3" id="KW-1185">Reference proteome</keyword>
<protein>
    <submittedName>
        <fullName evidence="2">Uncharacterized protein</fullName>
    </submittedName>
</protein>
<evidence type="ECO:0000313" key="3">
    <source>
        <dbReference type="Proteomes" id="UP001604277"/>
    </source>
</evidence>
<name>A0ABD1WR52_9LAMI</name>
<comment type="caution">
    <text evidence="2">The sequence shown here is derived from an EMBL/GenBank/DDBJ whole genome shotgun (WGS) entry which is preliminary data.</text>
</comment>